<dbReference type="RefSeq" id="WP_184511602.1">
    <property type="nucleotide sequence ID" value="NZ_CP050292.1"/>
</dbReference>
<proteinExistence type="predicted"/>
<evidence type="ECO:0000313" key="2">
    <source>
        <dbReference type="Proteomes" id="UP000515291"/>
    </source>
</evidence>
<name>A0A7G6U100_9BRAD</name>
<evidence type="ECO:0000313" key="1">
    <source>
        <dbReference type="EMBL" id="QND72682.1"/>
    </source>
</evidence>
<dbReference type="KEGG" id="trb:HB776_16625"/>
<accession>A0A7G6U100</accession>
<reference evidence="2" key="1">
    <citation type="journal article" date="2020" name="Mol. Plant Microbe">
        <title>Rhizobial microsymbionts of the narrowly endemic Oxytropis species growing in Kamchatka are characterized by significant genetic diversity and possess a set of genes that are associated with T3SS and T6SS secretion systems and can affect the development of symbiosis.</title>
        <authorList>
            <person name="Safronova V."/>
            <person name="Guro P."/>
            <person name="Sazanova A."/>
            <person name="Kuznetsova I."/>
            <person name="Belimov A."/>
            <person name="Yakubov V."/>
            <person name="Chirak E."/>
            <person name="Afonin A."/>
            <person name="Gogolev Y."/>
            <person name="Andronov E."/>
            <person name="Tikhonovich I."/>
        </authorList>
    </citation>
    <scope>NUCLEOTIDE SEQUENCE [LARGE SCALE GENOMIC DNA]</scope>
    <source>
        <strain evidence="2">581</strain>
    </source>
</reference>
<sequence length="58" mass="6479">MLTDDQLMVLREIDNAFAFDDTAKAEELVLDGYVQKDGDLYQLTPKGEKSLLDNDVSA</sequence>
<dbReference type="EMBL" id="CP050292">
    <property type="protein sequence ID" value="QND72682.1"/>
    <property type="molecule type" value="Genomic_DNA"/>
</dbReference>
<dbReference type="Proteomes" id="UP000515291">
    <property type="component" value="Chromosome"/>
</dbReference>
<gene>
    <name evidence="1" type="ORF">HB776_16625</name>
</gene>
<dbReference type="AlphaFoldDB" id="A0A7G6U100"/>
<organism evidence="1 2">
    <name type="scientific">Tardiphaga robiniae</name>
    <dbReference type="NCBI Taxonomy" id="943830"/>
    <lineage>
        <taxon>Bacteria</taxon>
        <taxon>Pseudomonadati</taxon>
        <taxon>Pseudomonadota</taxon>
        <taxon>Alphaproteobacteria</taxon>
        <taxon>Hyphomicrobiales</taxon>
        <taxon>Nitrobacteraceae</taxon>
        <taxon>Tardiphaga</taxon>
    </lineage>
</organism>
<protein>
    <submittedName>
        <fullName evidence="1">Uncharacterized protein</fullName>
    </submittedName>
</protein>